<evidence type="ECO:0000313" key="11">
    <source>
        <dbReference type="Proteomes" id="UP001519887"/>
    </source>
</evidence>
<feature type="transmembrane region" description="Helical" evidence="7">
    <location>
        <begin position="57"/>
        <end position="81"/>
    </location>
</feature>
<evidence type="ECO:0000256" key="1">
    <source>
        <dbReference type="ARBA" id="ARBA00004651"/>
    </source>
</evidence>
<dbReference type="Proteomes" id="UP001519887">
    <property type="component" value="Unassembled WGS sequence"/>
</dbReference>
<comment type="caution">
    <text evidence="10">The sequence shown here is derived from an EMBL/GenBank/DDBJ whole genome shotgun (WGS) entry which is preliminary data.</text>
</comment>
<dbReference type="Gene3D" id="3.30.1120.170">
    <property type="match status" value="1"/>
</dbReference>
<accession>A0ABS7BVW1</accession>
<keyword evidence="5 7" id="KW-1133">Transmembrane helix</keyword>
<evidence type="ECO:0000259" key="9">
    <source>
        <dbReference type="Pfam" id="PF15711"/>
    </source>
</evidence>
<feature type="domain" description="Sulfatase N-terminal" evidence="8">
    <location>
        <begin position="230"/>
        <end position="522"/>
    </location>
</feature>
<dbReference type="SUPFAM" id="SSF53649">
    <property type="entry name" value="Alkaline phosphatase-like"/>
    <property type="match status" value="1"/>
</dbReference>
<evidence type="ECO:0000256" key="3">
    <source>
        <dbReference type="ARBA" id="ARBA00022475"/>
    </source>
</evidence>
<dbReference type="Pfam" id="PF15711">
    <property type="entry name" value="ILEI"/>
    <property type="match status" value="1"/>
</dbReference>
<dbReference type="PANTHER" id="PTHR47371">
    <property type="entry name" value="LIPOTEICHOIC ACID SYNTHASE"/>
    <property type="match status" value="1"/>
</dbReference>
<feature type="transmembrane region" description="Helical" evidence="7">
    <location>
        <begin position="6"/>
        <end position="22"/>
    </location>
</feature>
<dbReference type="InterPro" id="IPR000917">
    <property type="entry name" value="Sulfatase_N"/>
</dbReference>
<dbReference type="InterPro" id="IPR050448">
    <property type="entry name" value="OpgB/LTA_synthase_biosynth"/>
</dbReference>
<dbReference type="InterPro" id="IPR017850">
    <property type="entry name" value="Alkaline_phosphatase_core_sf"/>
</dbReference>
<dbReference type="EMBL" id="JAHZIK010000018">
    <property type="protein sequence ID" value="MBW7452787.1"/>
    <property type="molecule type" value="Genomic_DNA"/>
</dbReference>
<keyword evidence="11" id="KW-1185">Reference proteome</keyword>
<dbReference type="InterPro" id="IPR039477">
    <property type="entry name" value="ILEI/PANDER_dom"/>
</dbReference>
<feature type="transmembrane region" description="Helical" evidence="7">
    <location>
        <begin position="34"/>
        <end position="51"/>
    </location>
</feature>
<evidence type="ECO:0000313" key="10">
    <source>
        <dbReference type="EMBL" id="MBW7452787.1"/>
    </source>
</evidence>
<name>A0ABS7BVW1_9BACL</name>
<keyword evidence="3" id="KW-1003">Cell membrane</keyword>
<evidence type="ECO:0000259" key="8">
    <source>
        <dbReference type="Pfam" id="PF00884"/>
    </source>
</evidence>
<evidence type="ECO:0000256" key="5">
    <source>
        <dbReference type="ARBA" id="ARBA00022989"/>
    </source>
</evidence>
<evidence type="ECO:0000256" key="2">
    <source>
        <dbReference type="ARBA" id="ARBA00004936"/>
    </source>
</evidence>
<keyword evidence="6 7" id="KW-0472">Membrane</keyword>
<dbReference type="Pfam" id="PF00884">
    <property type="entry name" value="Sulfatase"/>
    <property type="match status" value="1"/>
</dbReference>
<comment type="pathway">
    <text evidence="2">Cell wall biogenesis; lipoteichoic acid biosynthesis.</text>
</comment>
<reference evidence="10 11" key="1">
    <citation type="submission" date="2021-07" db="EMBL/GenBank/DDBJ databases">
        <title>Paenibacillus radiodurans sp. nov., isolated from the southeastern edge of Tengger Desert.</title>
        <authorList>
            <person name="Zhang G."/>
        </authorList>
    </citation>
    <scope>NUCLEOTIDE SEQUENCE [LARGE SCALE GENOMIC DNA]</scope>
    <source>
        <strain evidence="10 11">CCM 7311</strain>
    </source>
</reference>
<evidence type="ECO:0000256" key="4">
    <source>
        <dbReference type="ARBA" id="ARBA00022692"/>
    </source>
</evidence>
<dbReference type="Gene3D" id="3.40.720.10">
    <property type="entry name" value="Alkaline Phosphatase, subunit A"/>
    <property type="match status" value="1"/>
</dbReference>
<proteinExistence type="predicted"/>
<organism evidence="10 11">
    <name type="scientific">Paenibacillus sepulcri</name>
    <dbReference type="NCBI Taxonomy" id="359917"/>
    <lineage>
        <taxon>Bacteria</taxon>
        <taxon>Bacillati</taxon>
        <taxon>Bacillota</taxon>
        <taxon>Bacilli</taxon>
        <taxon>Bacillales</taxon>
        <taxon>Paenibacillaceae</taxon>
        <taxon>Paenibacillus</taxon>
    </lineage>
</organism>
<evidence type="ECO:0000256" key="7">
    <source>
        <dbReference type="SAM" id="Phobius"/>
    </source>
</evidence>
<feature type="transmembrane region" description="Helical" evidence="7">
    <location>
        <begin position="140"/>
        <end position="160"/>
    </location>
</feature>
<dbReference type="PANTHER" id="PTHR47371:SF3">
    <property type="entry name" value="PHOSPHOGLYCEROL TRANSFERASE I"/>
    <property type="match status" value="1"/>
</dbReference>
<dbReference type="CDD" id="cd16015">
    <property type="entry name" value="LTA_synthase"/>
    <property type="match status" value="1"/>
</dbReference>
<sequence>MSTVMVWIILFIWHLSWNTALNKGQGNKLISVEQVVMSVIVGIILQTLSQWNLATSVIWVLAASLFYYINLIHIRFFGLIISGSQIKQFLFSRDMAKVNGAMLFQAAGRLVKTRDLLYMAAAAGMVTVLTVDMRESYAAVSWWKWSILNCLLVILIFLTLRDYMKLKKGMIDAHKYGVVLSYFFSWVQERLRRTEQERLLQDYLMDEQESNQESEADTEKDEMFGRFKGKNVILIQMESFQQFLIHHKVEEQEITPFLNRLARENIEFTDIFSQFSIGHTADAELAVLHSLYPLKKEVVNYKHYDKKFRGLPQIFREHGYQAKAYHGYKGDFYNRRTMMNTHGFEAFYSEEDYLITELASYWMSDFSFFEQSVEKIKKMKQPFFSFMISLTSHFPFKLEEKHWGLQLSSDIPEFLALYYQSVNYTDRALQYFYECLEREGLLENTVFAFYGDHEGVTLENLPDLYEHLGMQQSNFLKSSNQQRVAKVPFIIASSDPDTKISYSSNKTGSTLDVGQTLLHLLGLPQISYGFGTNMFTAPDDRVIPLSAYPIGSFATKDILCYAPTSGDYYKSVILDRNTEKIIIPISENRERFETSIKQLMKSEYVIVNNLHGDESQQYEVKSAKEIVSFSPNVERLMDALDEQAIVIPISRQQDGGYLNDPNFDLDSMIDLESYYRKVRNRNIRFFSTFDFEGNEKPVYFEDFNYRDSFAAKGYKVNFVQPVSLPEYLDSLPDHVLIVFSAKDEAASQFIPDFVSEMIDYGFHKLKNVHYRHSYLNIVYKNKGFISLCEEVSANPLEIYWENRTLVKGIMLPFDLKVTSKGALVGNSSEIMINQLSYSRNQRGLNMAVVDMTNGKVLEILRTDTCIMTNIDNHMYVATKEGLSQEVAP</sequence>
<gene>
    <name evidence="10" type="ORF">K0U00_01855</name>
</gene>
<evidence type="ECO:0000256" key="6">
    <source>
        <dbReference type="ARBA" id="ARBA00023136"/>
    </source>
</evidence>
<protein>
    <submittedName>
        <fullName evidence="10">Sulfatase-like hydrolase/transferase</fullName>
    </submittedName>
</protein>
<feature type="domain" description="ILEI/PANDER" evidence="9">
    <location>
        <begin position="720"/>
        <end position="781"/>
    </location>
</feature>
<dbReference type="RefSeq" id="WP_210044835.1">
    <property type="nucleotide sequence ID" value="NZ_JBHLVU010000029.1"/>
</dbReference>
<keyword evidence="4 7" id="KW-0812">Transmembrane</keyword>
<comment type="subcellular location">
    <subcellularLocation>
        <location evidence="1">Cell membrane</location>
        <topology evidence="1">Multi-pass membrane protein</topology>
    </subcellularLocation>
</comment>